<feature type="chain" id="PRO_5042947595" evidence="1">
    <location>
        <begin position="31"/>
        <end position="161"/>
    </location>
</feature>
<evidence type="ECO:0000256" key="1">
    <source>
        <dbReference type="SAM" id="SignalP"/>
    </source>
</evidence>
<feature type="signal peptide" evidence="1">
    <location>
        <begin position="1"/>
        <end position="30"/>
    </location>
</feature>
<dbReference type="AlphaFoldDB" id="A0AAP2G4S6"/>
<reference evidence="2 3" key="1">
    <citation type="journal article" date="2021" name="Arch. Microbiol.">
        <title>Harenicola maris gen. nov., sp. nov. isolated from the Sea of Japan shallow sediments.</title>
        <authorList>
            <person name="Romanenko L.A."/>
            <person name="Kurilenko V.V."/>
            <person name="Chernysheva N.Y."/>
            <person name="Tekutyeva L.A."/>
            <person name="Velansky P.V."/>
            <person name="Svetashev V.I."/>
            <person name="Isaeva M.P."/>
        </authorList>
    </citation>
    <scope>NUCLEOTIDE SEQUENCE [LARGE SCALE GENOMIC DNA]</scope>
    <source>
        <strain evidence="2 3">KMM 3653</strain>
    </source>
</reference>
<evidence type="ECO:0000313" key="3">
    <source>
        <dbReference type="Proteomes" id="UP001315686"/>
    </source>
</evidence>
<proteinExistence type="predicted"/>
<keyword evidence="3" id="KW-1185">Reference proteome</keyword>
<comment type="caution">
    <text evidence="2">The sequence shown here is derived from an EMBL/GenBank/DDBJ whole genome shotgun (WGS) entry which is preliminary data.</text>
</comment>
<protein>
    <submittedName>
        <fullName evidence="2">Uncharacterized protein</fullName>
    </submittedName>
</protein>
<dbReference type="RefSeq" id="WP_327794455.1">
    <property type="nucleotide sequence ID" value="NZ_JADQAZ010000002.1"/>
</dbReference>
<dbReference type="EMBL" id="JADQAZ010000002">
    <property type="protein sequence ID" value="MBT0958243.1"/>
    <property type="molecule type" value="Genomic_DNA"/>
</dbReference>
<name>A0AAP2G4S6_9RHOB</name>
<gene>
    <name evidence="2" type="ORF">IV417_12670</name>
</gene>
<sequence>MLKFNGQIRPYFNTLAKAMTFLACGLCAVAAPDRADAQQFRPHVIMNDRGGLLENRLRELGHLRDTHAQVEIRGSICYSTCTMYLGLPDVCVSQKTKFGFHGPTSFGRKLTPVLFENASRMIAAHYPEPLRRWYLEEGRYRTKNLYYIRGRELIQMGVKSC</sequence>
<dbReference type="Proteomes" id="UP001315686">
    <property type="component" value="Unassembled WGS sequence"/>
</dbReference>
<keyword evidence="1" id="KW-0732">Signal</keyword>
<organism evidence="2 3">
    <name type="scientific">Harenicola maris</name>
    <dbReference type="NCBI Taxonomy" id="2841044"/>
    <lineage>
        <taxon>Bacteria</taxon>
        <taxon>Pseudomonadati</taxon>
        <taxon>Pseudomonadota</taxon>
        <taxon>Alphaproteobacteria</taxon>
        <taxon>Rhodobacterales</taxon>
        <taxon>Paracoccaceae</taxon>
        <taxon>Harenicola</taxon>
    </lineage>
</organism>
<evidence type="ECO:0000313" key="2">
    <source>
        <dbReference type="EMBL" id="MBT0958243.1"/>
    </source>
</evidence>
<accession>A0AAP2G4S6</accession>